<dbReference type="PROSITE" id="PS51186">
    <property type="entry name" value="GNAT"/>
    <property type="match status" value="1"/>
</dbReference>
<dbReference type="SUPFAM" id="SSF55729">
    <property type="entry name" value="Acyl-CoA N-acyltransferases (Nat)"/>
    <property type="match status" value="1"/>
</dbReference>
<dbReference type="Proteomes" id="UP000492820">
    <property type="component" value="Unassembled WGS sequence"/>
</dbReference>
<dbReference type="InterPro" id="IPR000182">
    <property type="entry name" value="GNAT_dom"/>
</dbReference>
<reference evidence="4" key="3">
    <citation type="submission" date="2020-10" db="UniProtKB">
        <authorList>
            <consortium name="WormBaseParasite"/>
        </authorList>
    </citation>
    <scope>IDENTIFICATION</scope>
</reference>
<organism evidence="2">
    <name type="scientific">Echinococcus granulosus</name>
    <name type="common">Hydatid tapeworm</name>
    <dbReference type="NCBI Taxonomy" id="6210"/>
    <lineage>
        <taxon>Eukaryota</taxon>
        <taxon>Metazoa</taxon>
        <taxon>Spiralia</taxon>
        <taxon>Lophotrochozoa</taxon>
        <taxon>Platyhelminthes</taxon>
        <taxon>Cestoda</taxon>
        <taxon>Eucestoda</taxon>
        <taxon>Cyclophyllidea</taxon>
        <taxon>Taeniidae</taxon>
        <taxon>Echinococcus</taxon>
        <taxon>Echinococcus granulosus group</taxon>
    </lineage>
</organism>
<feature type="domain" description="N-acetyltransferase" evidence="1">
    <location>
        <begin position="41"/>
        <end position="194"/>
    </location>
</feature>
<dbReference type="GO" id="GO:0016747">
    <property type="term" value="F:acyltransferase activity, transferring groups other than amino-acyl groups"/>
    <property type="evidence" value="ECO:0007669"/>
    <property type="project" value="InterPro"/>
</dbReference>
<evidence type="ECO:0000313" key="4">
    <source>
        <dbReference type="WBParaSite" id="EgrG_000544100"/>
    </source>
</evidence>
<evidence type="ECO:0000313" key="3">
    <source>
        <dbReference type="Proteomes" id="UP000492820"/>
    </source>
</evidence>
<dbReference type="Gene3D" id="3.40.630.30">
    <property type="match status" value="1"/>
</dbReference>
<dbReference type="Pfam" id="PF13508">
    <property type="entry name" value="Acetyltransf_7"/>
    <property type="match status" value="1"/>
</dbReference>
<name>A0A068WRB2_ECHGR</name>
<evidence type="ECO:0000313" key="2">
    <source>
        <dbReference type="EMBL" id="CDS21037.1"/>
    </source>
</evidence>
<keyword evidence="2" id="KW-0808">Transferase</keyword>
<reference evidence="2" key="2">
    <citation type="submission" date="2014-06" db="EMBL/GenBank/DDBJ databases">
        <authorList>
            <person name="Aslett M."/>
        </authorList>
    </citation>
    <scope>NUCLEOTIDE SEQUENCE</scope>
</reference>
<evidence type="ECO:0000259" key="1">
    <source>
        <dbReference type="PROSITE" id="PS51186"/>
    </source>
</evidence>
<dbReference type="WBParaSite" id="EgrG_000544100">
    <property type="protein sequence ID" value="EgrG_000544100"/>
    <property type="gene ID" value="EgrG_000544100"/>
</dbReference>
<protein>
    <submittedName>
        <fullName evidence="2 4">N acetyltransferase</fullName>
    </submittedName>
</protein>
<dbReference type="OrthoDB" id="7305308at2759"/>
<gene>
    <name evidence="4" type="primary">EGR_09042</name>
    <name evidence="2" type="ORF">EgrG_000544100</name>
</gene>
<dbReference type="CDD" id="cd04301">
    <property type="entry name" value="NAT_SF"/>
    <property type="match status" value="1"/>
</dbReference>
<dbReference type="EMBL" id="LK028582">
    <property type="protein sequence ID" value="CDS21037.1"/>
    <property type="molecule type" value="Genomic_DNA"/>
</dbReference>
<dbReference type="AlphaFoldDB" id="A0A068WRB2"/>
<proteinExistence type="predicted"/>
<reference evidence="2 3" key="1">
    <citation type="journal article" date="2013" name="Nature">
        <title>The genomes of four tapeworm species reveal adaptations to parasitism.</title>
        <authorList>
            <person name="Tsai I.J."/>
            <person name="Zarowiecki M."/>
            <person name="Holroyd N."/>
            <person name="Garciarrubio A."/>
            <person name="Sanchez-Flores A."/>
            <person name="Brooks K.L."/>
            <person name="Tracey A."/>
            <person name="Bobes R.J."/>
            <person name="Fragoso G."/>
            <person name="Sciutto E."/>
            <person name="Aslett M."/>
            <person name="Beasley H."/>
            <person name="Bennett H.M."/>
            <person name="Cai J."/>
            <person name="Camicia F."/>
            <person name="Clark R."/>
            <person name="Cucher M."/>
            <person name="De Silva N."/>
            <person name="Day T.A."/>
            <person name="Deplazes P."/>
            <person name="Estrada K."/>
            <person name="Fernandez C."/>
            <person name="Holland P.W."/>
            <person name="Hou J."/>
            <person name="Hu S."/>
            <person name="Huckvale T."/>
            <person name="Hung S.S."/>
            <person name="Kamenetzky L."/>
            <person name="Keane J.A."/>
            <person name="Kiss F."/>
            <person name="Koziol U."/>
            <person name="Lambert O."/>
            <person name="Liu K."/>
            <person name="Luo X."/>
            <person name="Luo Y."/>
            <person name="Macchiaroli N."/>
            <person name="Nichol S."/>
            <person name="Paps J."/>
            <person name="Parkinson J."/>
            <person name="Pouchkina-Stantcheva N."/>
            <person name="Riddiford N."/>
            <person name="Rosenzvit M."/>
            <person name="Salinas G."/>
            <person name="Wasmuth J.D."/>
            <person name="Zamanian M."/>
            <person name="Zheng Y."/>
            <person name="Cai X."/>
            <person name="Soberon X."/>
            <person name="Olson P.D."/>
            <person name="Laclette J.P."/>
            <person name="Brehm K."/>
            <person name="Berriman M."/>
            <person name="Garciarrubio A."/>
            <person name="Bobes R.J."/>
            <person name="Fragoso G."/>
            <person name="Sanchez-Flores A."/>
            <person name="Estrada K."/>
            <person name="Cevallos M.A."/>
            <person name="Morett E."/>
            <person name="Gonzalez V."/>
            <person name="Portillo T."/>
            <person name="Ochoa-Leyva A."/>
            <person name="Jose M.V."/>
            <person name="Sciutto E."/>
            <person name="Landa A."/>
            <person name="Jimenez L."/>
            <person name="Valdes V."/>
            <person name="Carrero J.C."/>
            <person name="Larralde C."/>
            <person name="Morales-Montor J."/>
            <person name="Limon-Lason J."/>
            <person name="Soberon X."/>
            <person name="Laclette J.P."/>
        </authorList>
    </citation>
    <scope>NUCLEOTIDE SEQUENCE [LARGE SCALE GENOMIC DNA]</scope>
</reference>
<sequence>MFAIRSSEDADCKELYQQSKDLLKEHNDLGDDTNISAEGFMSIHTEKFVRFQVLTSRIDEVKNAKVNEEKKEREGEGRRRSRNEQGLAIPKEQVVGYITFAEDYDLHFGGRGFLVDQFFIREQFRGKGQGRRLLNCIRAEARKRSMKYIKLFYQETAERHGIYSHLGFTNVSTSPPFIHYFEVYGPEEMKSRLNIDVYEPVEEDVRTLPVKPGIDVLQYAQARDAQDGHGRLGLLFSLSADISDSDTPSAGLIVLIQHSVRIHPLPGLFEVHSLKRFLSQRGIFIDDPPPSLWTQIWSKSRSSEHPVEEDVLICAFVERPTVCCWLGHQLTFCNFAGDLQMISKELLVRRIRAWSPKWGPVLGVNFEVAGGETSCPTDSNNALVRLLNSLGVREDASWNCAIMPEEKIREGVEN</sequence>
<accession>A0A068WRB2</accession>
<dbReference type="InterPro" id="IPR016181">
    <property type="entry name" value="Acyl_CoA_acyltransferase"/>
</dbReference>